<feature type="region of interest" description="Disordered" evidence="1">
    <location>
        <begin position="86"/>
        <end position="119"/>
    </location>
</feature>
<protein>
    <submittedName>
        <fullName evidence="2">Uncharacterized protein</fullName>
    </submittedName>
</protein>
<proteinExistence type="predicted"/>
<name>W7E3P1_BIPV3</name>
<dbReference type="HOGENOM" id="CLU_1343024_0_0_1"/>
<dbReference type="RefSeq" id="XP_014552384.1">
    <property type="nucleotide sequence ID" value="XM_014696898.1"/>
</dbReference>
<organism evidence="2 3">
    <name type="scientific">Bipolaris victoriae (strain FI3)</name>
    <name type="common">Victoria blight of oats agent</name>
    <name type="synonym">Cochliobolus victoriae</name>
    <dbReference type="NCBI Taxonomy" id="930091"/>
    <lineage>
        <taxon>Eukaryota</taxon>
        <taxon>Fungi</taxon>
        <taxon>Dikarya</taxon>
        <taxon>Ascomycota</taxon>
        <taxon>Pezizomycotina</taxon>
        <taxon>Dothideomycetes</taxon>
        <taxon>Pleosporomycetidae</taxon>
        <taxon>Pleosporales</taxon>
        <taxon>Pleosporineae</taxon>
        <taxon>Pleosporaceae</taxon>
        <taxon>Bipolaris</taxon>
    </lineage>
</organism>
<feature type="region of interest" description="Disordered" evidence="1">
    <location>
        <begin position="1"/>
        <end position="31"/>
    </location>
</feature>
<evidence type="ECO:0000313" key="2">
    <source>
        <dbReference type="EMBL" id="EUN22846.1"/>
    </source>
</evidence>
<dbReference type="Proteomes" id="UP000054337">
    <property type="component" value="Unassembled WGS sequence"/>
</dbReference>
<accession>W7E3P1</accession>
<dbReference type="EMBL" id="KI968801">
    <property type="protein sequence ID" value="EUN22846.1"/>
    <property type="molecule type" value="Genomic_DNA"/>
</dbReference>
<keyword evidence="3" id="KW-1185">Reference proteome</keyword>
<dbReference type="GeneID" id="26252375"/>
<feature type="compositionally biased region" description="Basic and acidic residues" evidence="1">
    <location>
        <begin position="1"/>
        <end position="12"/>
    </location>
</feature>
<evidence type="ECO:0000256" key="1">
    <source>
        <dbReference type="SAM" id="MobiDB-lite"/>
    </source>
</evidence>
<dbReference type="AlphaFoldDB" id="W7E3P1"/>
<sequence>MSQGGVDRDKGARFSAPLNKPGGPAPRIFARSQAAASGSDYCCEKTTTTTAGGGGAASARGSEADGGGRNTRYDEVQELYRAVGCSLLAPPPPTPAQQRPSASGQRCSQPTHPKTPPAPALVPNAILFISRRQAKGELALLARPHLETMLLLGLLTVMRPVGRGPGRYQCVSGPTDSRAGAERSRGGGEACLCLCLCLSACLAG</sequence>
<gene>
    <name evidence="2" type="ORF">COCVIDRAFT_19535</name>
</gene>
<dbReference type="OrthoDB" id="10633290at2759"/>
<evidence type="ECO:0000313" key="3">
    <source>
        <dbReference type="Proteomes" id="UP000054337"/>
    </source>
</evidence>
<reference evidence="2 3" key="1">
    <citation type="journal article" date="2013" name="PLoS Genet.">
        <title>Comparative genome structure, secondary metabolite, and effector coding capacity across Cochliobolus pathogens.</title>
        <authorList>
            <person name="Condon B.J."/>
            <person name="Leng Y."/>
            <person name="Wu D."/>
            <person name="Bushley K.E."/>
            <person name="Ohm R.A."/>
            <person name="Otillar R."/>
            <person name="Martin J."/>
            <person name="Schackwitz W."/>
            <person name="Grimwood J."/>
            <person name="MohdZainudin N."/>
            <person name="Xue C."/>
            <person name="Wang R."/>
            <person name="Manning V.A."/>
            <person name="Dhillon B."/>
            <person name="Tu Z.J."/>
            <person name="Steffenson B.J."/>
            <person name="Salamov A."/>
            <person name="Sun H."/>
            <person name="Lowry S."/>
            <person name="LaButti K."/>
            <person name="Han J."/>
            <person name="Copeland A."/>
            <person name="Lindquist E."/>
            <person name="Barry K."/>
            <person name="Schmutz J."/>
            <person name="Baker S.E."/>
            <person name="Ciuffetti L.M."/>
            <person name="Grigoriev I.V."/>
            <person name="Zhong S."/>
            <person name="Turgeon B.G."/>
        </authorList>
    </citation>
    <scope>NUCLEOTIDE SEQUENCE [LARGE SCALE GENOMIC DNA]</scope>
    <source>
        <strain evidence="2 3">FI3</strain>
    </source>
</reference>
<feature type="region of interest" description="Disordered" evidence="1">
    <location>
        <begin position="43"/>
        <end position="70"/>
    </location>
</feature>